<dbReference type="EMBL" id="MCFK01002743">
    <property type="protein sequence ID" value="RKF63191.1"/>
    <property type="molecule type" value="Genomic_DNA"/>
</dbReference>
<dbReference type="AlphaFoldDB" id="A0A420I0K3"/>
<evidence type="ECO:0000256" key="5">
    <source>
        <dbReference type="ARBA" id="ARBA00023136"/>
    </source>
</evidence>
<evidence type="ECO:0000256" key="2">
    <source>
        <dbReference type="ARBA" id="ARBA00006109"/>
    </source>
</evidence>
<dbReference type="GO" id="GO:0034975">
    <property type="term" value="P:protein folding in endoplasmic reticulum"/>
    <property type="evidence" value="ECO:0007669"/>
    <property type="project" value="TreeGrafter"/>
</dbReference>
<keyword evidence="4" id="KW-1133">Transmembrane helix</keyword>
<sequence>MNAQGLTPTIFTPSSRTQFHVATLCGSNTKSKMSFISKSLIGLGLLFLAHSCYSAHEHSLLHSIGVAPNTQISKQGAASSALSSLPIDISVETIVAIILTCLGLVLSTPDLEPIQWRVWAGKIEREGEGRVFNSDGFIKRGCSGNPIKALESRPGFVDIRRQRQEFLAWTKNSEEVSKSKNK</sequence>
<gene>
    <name evidence="6" type="ORF">OnM2_027079</name>
</gene>
<keyword evidence="5" id="KW-0472">Membrane</keyword>
<evidence type="ECO:0000256" key="3">
    <source>
        <dbReference type="ARBA" id="ARBA00022692"/>
    </source>
</evidence>
<dbReference type="PANTHER" id="PTHR28144:SF1">
    <property type="entry name" value="ER MEMBRANE PROTEIN COMPLEX SUBUNIT 5"/>
    <property type="match status" value="1"/>
</dbReference>
<dbReference type="InterPro" id="IPR053279">
    <property type="entry name" value="EMC_subunit"/>
</dbReference>
<dbReference type="PANTHER" id="PTHR28144">
    <property type="entry name" value="ER MEMBRANE PROTEIN COMPLEX SUBUNIT 5"/>
    <property type="match status" value="1"/>
</dbReference>
<evidence type="ECO:0000313" key="6">
    <source>
        <dbReference type="EMBL" id="RKF63191.1"/>
    </source>
</evidence>
<protein>
    <submittedName>
        <fullName evidence="6">Putative transmembrane protein 32 protein</fullName>
    </submittedName>
</protein>
<evidence type="ECO:0000256" key="4">
    <source>
        <dbReference type="ARBA" id="ARBA00022989"/>
    </source>
</evidence>
<evidence type="ECO:0000256" key="1">
    <source>
        <dbReference type="ARBA" id="ARBA00004127"/>
    </source>
</evidence>
<comment type="caution">
    <text evidence="6">The sequence shown here is derived from an EMBL/GenBank/DDBJ whole genome shotgun (WGS) entry which is preliminary data.</text>
</comment>
<dbReference type="GO" id="GO:0072546">
    <property type="term" value="C:EMC complex"/>
    <property type="evidence" value="ECO:0007669"/>
    <property type="project" value="TreeGrafter"/>
</dbReference>
<organism evidence="6 7">
    <name type="scientific">Erysiphe neolycopersici</name>
    <dbReference type="NCBI Taxonomy" id="212602"/>
    <lineage>
        <taxon>Eukaryota</taxon>
        <taxon>Fungi</taxon>
        <taxon>Dikarya</taxon>
        <taxon>Ascomycota</taxon>
        <taxon>Pezizomycotina</taxon>
        <taxon>Leotiomycetes</taxon>
        <taxon>Erysiphales</taxon>
        <taxon>Erysiphaceae</taxon>
        <taxon>Erysiphe</taxon>
    </lineage>
</organism>
<proteinExistence type="inferred from homology"/>
<comment type="subcellular location">
    <subcellularLocation>
        <location evidence="1">Endomembrane system</location>
        <topology evidence="1">Multi-pass membrane protein</topology>
    </subcellularLocation>
</comment>
<dbReference type="Proteomes" id="UP000286134">
    <property type="component" value="Unassembled WGS sequence"/>
</dbReference>
<reference evidence="6 7" key="1">
    <citation type="journal article" date="2018" name="BMC Genomics">
        <title>Comparative genome analyses reveal sequence features reflecting distinct modes of host-adaptation between dicot and monocot powdery mildew.</title>
        <authorList>
            <person name="Wu Y."/>
            <person name="Ma X."/>
            <person name="Pan Z."/>
            <person name="Kale S.D."/>
            <person name="Song Y."/>
            <person name="King H."/>
            <person name="Zhang Q."/>
            <person name="Presley C."/>
            <person name="Deng X."/>
            <person name="Wei C.I."/>
            <person name="Xiao S."/>
        </authorList>
    </citation>
    <scope>NUCLEOTIDE SEQUENCE [LARGE SCALE GENOMIC DNA]</scope>
    <source>
        <strain evidence="6">UMSG2</strain>
    </source>
</reference>
<keyword evidence="7" id="KW-1185">Reference proteome</keyword>
<dbReference type="Pfam" id="PF10270">
    <property type="entry name" value="MMgT"/>
    <property type="match status" value="1"/>
</dbReference>
<dbReference type="InterPro" id="IPR018937">
    <property type="entry name" value="MMgT"/>
</dbReference>
<evidence type="ECO:0000313" key="7">
    <source>
        <dbReference type="Proteomes" id="UP000286134"/>
    </source>
</evidence>
<accession>A0A420I0K3</accession>
<comment type="similarity">
    <text evidence="2">Belongs to the membrane magnesium transporter (TC 1.A.67) family.</text>
</comment>
<name>A0A420I0K3_9PEZI</name>
<dbReference type="OrthoDB" id="44756at2759"/>
<dbReference type="STRING" id="212602.A0A420I0K3"/>
<keyword evidence="3 6" id="KW-0812">Transmembrane</keyword>